<dbReference type="PROSITE" id="PS50102">
    <property type="entry name" value="RRM"/>
    <property type="match status" value="2"/>
</dbReference>
<dbReference type="InterPro" id="IPR035979">
    <property type="entry name" value="RBD_domain_sf"/>
</dbReference>
<dbReference type="FunFam" id="3.30.70.330:FF:000166">
    <property type="entry name" value="Trna selenocysteine 1-associated protein 1"/>
    <property type="match status" value="1"/>
</dbReference>
<dbReference type="Gene3D" id="3.30.70.330">
    <property type="match status" value="2"/>
</dbReference>
<dbReference type="SUPFAM" id="SSF54928">
    <property type="entry name" value="RNA-binding domain, RBD"/>
    <property type="match status" value="2"/>
</dbReference>
<dbReference type="PANTHER" id="PTHR37457:SF3">
    <property type="entry name" value="TRNA SELENOCYSTEINE-ASSOCIATED PROTEIN 1"/>
    <property type="match status" value="1"/>
</dbReference>
<feature type="domain" description="RRM" evidence="11">
    <location>
        <begin position="100"/>
        <end position="179"/>
    </location>
</feature>
<proteinExistence type="inferred from homology"/>
<dbReference type="GO" id="GO:0005634">
    <property type="term" value="C:nucleus"/>
    <property type="evidence" value="ECO:0007669"/>
    <property type="project" value="UniProtKB-SubCell"/>
</dbReference>
<evidence type="ECO:0000256" key="7">
    <source>
        <dbReference type="ARBA" id="ARBA00022917"/>
    </source>
</evidence>
<evidence type="ECO:0000259" key="11">
    <source>
        <dbReference type="PROSITE" id="PS50102"/>
    </source>
</evidence>
<dbReference type="InterPro" id="IPR000504">
    <property type="entry name" value="RRM_dom"/>
</dbReference>
<evidence type="ECO:0000313" key="13">
    <source>
        <dbReference type="Proteomes" id="UP001153620"/>
    </source>
</evidence>
<evidence type="ECO:0000313" key="12">
    <source>
        <dbReference type="EMBL" id="CAG9801030.1"/>
    </source>
</evidence>
<keyword evidence="4" id="KW-0963">Cytoplasm</keyword>
<dbReference type="CDD" id="cd12345">
    <property type="entry name" value="RRM2_SECp43_like"/>
    <property type="match status" value="1"/>
</dbReference>
<dbReference type="InterPro" id="IPR040434">
    <property type="entry name" value="TSAP1"/>
</dbReference>
<comment type="similarity">
    <text evidence="3">Belongs to the RRM TRSPAP family.</text>
</comment>
<protein>
    <recommendedName>
        <fullName evidence="9">tRNA selenocysteine-associated protein 1</fullName>
    </recommendedName>
</protein>
<evidence type="ECO:0000256" key="6">
    <source>
        <dbReference type="ARBA" id="ARBA00022884"/>
    </source>
</evidence>
<dbReference type="Pfam" id="PF00076">
    <property type="entry name" value="RRM_1"/>
    <property type="match status" value="2"/>
</dbReference>
<dbReference type="EMBL" id="OU895877">
    <property type="protein sequence ID" value="CAG9801030.1"/>
    <property type="molecule type" value="Genomic_DNA"/>
</dbReference>
<feature type="domain" description="RRM" evidence="11">
    <location>
        <begin position="5"/>
        <end position="86"/>
    </location>
</feature>
<dbReference type="SMART" id="SM00360">
    <property type="entry name" value="RRM"/>
    <property type="match status" value="2"/>
</dbReference>
<dbReference type="GO" id="GO:0003723">
    <property type="term" value="F:RNA binding"/>
    <property type="evidence" value="ECO:0007669"/>
    <property type="project" value="UniProtKB-UniRule"/>
</dbReference>
<keyword evidence="5" id="KW-0677">Repeat</keyword>
<dbReference type="GO" id="GO:0005737">
    <property type="term" value="C:cytoplasm"/>
    <property type="evidence" value="ECO:0007669"/>
    <property type="project" value="UniProtKB-SubCell"/>
</dbReference>
<gene>
    <name evidence="12" type="ORF">CHIRRI_LOCUS3965</name>
</gene>
<evidence type="ECO:0000256" key="2">
    <source>
        <dbReference type="ARBA" id="ARBA00004496"/>
    </source>
</evidence>
<sequence length="264" mass="29901">MAQQCQLWMGSLQPYMDETFIVAAFQRMGENPITVKLMKNKYSGDAAGYCFVSFDTDDIAINAMHKLNGKPIPGTNPVIRFKLNSAMTSHNKQFMAEREFSLWVGDLSVDVDDYKLYRAFSNKYQSIKAAKVIMDNSGFSRGYGFVKFGLEEEQKNALYEMNGYVGLGTKPLKICSAVPKPRDGMGGGGGHHQQQSATSIVQQAYDNYSQYYNQYNQQPQYYGQQSYVPQNQQQAYGYDAQQQGHVYGYSPQQQMDPSAYHKQN</sequence>
<keyword evidence="8" id="KW-0539">Nucleus</keyword>
<dbReference type="GO" id="GO:0006412">
    <property type="term" value="P:translation"/>
    <property type="evidence" value="ECO:0007669"/>
    <property type="project" value="UniProtKB-KW"/>
</dbReference>
<accession>A0A9N9RPC7</accession>
<evidence type="ECO:0000256" key="4">
    <source>
        <dbReference type="ARBA" id="ARBA00022490"/>
    </source>
</evidence>
<evidence type="ECO:0000256" key="5">
    <source>
        <dbReference type="ARBA" id="ARBA00022737"/>
    </source>
</evidence>
<keyword evidence="7" id="KW-0648">Protein biosynthesis</keyword>
<dbReference type="OrthoDB" id="446113at2759"/>
<dbReference type="Proteomes" id="UP001153620">
    <property type="component" value="Chromosome 1"/>
</dbReference>
<comment type="subcellular location">
    <subcellularLocation>
        <location evidence="2">Cytoplasm</location>
    </subcellularLocation>
    <subcellularLocation>
        <location evidence="1">Nucleus</location>
    </subcellularLocation>
</comment>
<dbReference type="PANTHER" id="PTHR37457">
    <property type="entry name" value="TRNA SELENOCYSTEINE 1-ASSOCIATED PROTEIN 1-RELATED"/>
    <property type="match status" value="1"/>
</dbReference>
<keyword evidence="6 10" id="KW-0694">RNA-binding</keyword>
<keyword evidence="13" id="KW-1185">Reference proteome</keyword>
<reference evidence="12" key="2">
    <citation type="submission" date="2022-10" db="EMBL/GenBank/DDBJ databases">
        <authorList>
            <consortium name="ENA_rothamsted_submissions"/>
            <consortium name="culmorum"/>
            <person name="King R."/>
        </authorList>
    </citation>
    <scope>NUCLEOTIDE SEQUENCE</scope>
</reference>
<evidence type="ECO:0000256" key="1">
    <source>
        <dbReference type="ARBA" id="ARBA00004123"/>
    </source>
</evidence>
<dbReference type="AlphaFoldDB" id="A0A9N9RPC7"/>
<evidence type="ECO:0000256" key="10">
    <source>
        <dbReference type="PROSITE-ProRule" id="PRU00176"/>
    </source>
</evidence>
<reference evidence="12" key="1">
    <citation type="submission" date="2022-01" db="EMBL/GenBank/DDBJ databases">
        <authorList>
            <person name="King R."/>
        </authorList>
    </citation>
    <scope>NUCLEOTIDE SEQUENCE</scope>
</reference>
<evidence type="ECO:0000256" key="3">
    <source>
        <dbReference type="ARBA" id="ARBA00008920"/>
    </source>
</evidence>
<evidence type="ECO:0000256" key="9">
    <source>
        <dbReference type="ARBA" id="ARBA00033477"/>
    </source>
</evidence>
<dbReference type="FunFam" id="3.30.70.330:FF:000159">
    <property type="entry name" value="tRNA selenocysteine 1-associated protein 1"/>
    <property type="match status" value="1"/>
</dbReference>
<dbReference type="InterPro" id="IPR012677">
    <property type="entry name" value="Nucleotide-bd_a/b_plait_sf"/>
</dbReference>
<evidence type="ECO:0000256" key="8">
    <source>
        <dbReference type="ARBA" id="ARBA00023242"/>
    </source>
</evidence>
<name>A0A9N9RPC7_9DIPT</name>
<organism evidence="12 13">
    <name type="scientific">Chironomus riparius</name>
    <dbReference type="NCBI Taxonomy" id="315576"/>
    <lineage>
        <taxon>Eukaryota</taxon>
        <taxon>Metazoa</taxon>
        <taxon>Ecdysozoa</taxon>
        <taxon>Arthropoda</taxon>
        <taxon>Hexapoda</taxon>
        <taxon>Insecta</taxon>
        <taxon>Pterygota</taxon>
        <taxon>Neoptera</taxon>
        <taxon>Endopterygota</taxon>
        <taxon>Diptera</taxon>
        <taxon>Nematocera</taxon>
        <taxon>Chironomoidea</taxon>
        <taxon>Chironomidae</taxon>
        <taxon>Chironominae</taxon>
        <taxon>Chironomus</taxon>
    </lineage>
</organism>